<name>A0ABT3HBJ5_9HYPH</name>
<keyword evidence="7" id="KW-0812">Transmembrane</keyword>
<proteinExistence type="inferred from homology"/>
<dbReference type="Pfam" id="PF01593">
    <property type="entry name" value="Amino_oxidase"/>
    <property type="match status" value="1"/>
</dbReference>
<keyword evidence="10" id="KW-1185">Reference proteome</keyword>
<sequence length="524" mass="55309">MTRSPHSSSDVVIVGAGMGGLAAAVVLSARGLPVRVIEKAAAPGGKIRTIAVGGAEVDSGPTVMTMKWVFDELLEPAGTSLEAEVGLATASILARHGWQDGARLDLFADTNDSYAAIAAFSDRRNADGYLRLCEESARIYKLLQRTFIADTRPNPVQLASRLGAGSLGAIRQIKPFSTLWKSLGDYFPDRRLRQLFGRYATYCGSSPFEAPATLMLISHVEQDGVWLVEGGMHRLPLAIAAVAERAGARFDYGRGVARVLTDSDGVTGVRLDDGEVIEAGAVIFNGDMSALAAGELGDVDTGLKPTSRGRRSLSAMTWSASGATTGFPLSRHNVFFSNDYKAEFDALFKRRAVPREPTVYLCAQGRNDRGERIDAAPGATPDDGEPLFFLINAPAIGDAHEYAESEIERCLDAMVRVLERCGLTVNEALSGGVTTTPTGFARMFPATGGALYGPASHGWMSSFQRPGAKTSVPGLYMAGGSVHPGPGIPMAALSGRIAAETLMADRDSTPTSRRAGTSGGTSTD</sequence>
<evidence type="ECO:0000256" key="4">
    <source>
        <dbReference type="ARBA" id="ARBA00023002"/>
    </source>
</evidence>
<dbReference type="InterPro" id="IPR054841">
    <property type="entry name" value="carotdesatCrtD"/>
</dbReference>
<comment type="pathway">
    <text evidence="1 5">Carotenoid biosynthesis.</text>
</comment>
<organism evidence="9 10">
    <name type="scientific">Rhodobium gokarnense</name>
    <dbReference type="NCBI Taxonomy" id="364296"/>
    <lineage>
        <taxon>Bacteria</taxon>
        <taxon>Pseudomonadati</taxon>
        <taxon>Pseudomonadota</taxon>
        <taxon>Alphaproteobacteria</taxon>
        <taxon>Hyphomicrobiales</taxon>
        <taxon>Rhodobiaceae</taxon>
        <taxon>Rhodobium</taxon>
    </lineage>
</organism>
<evidence type="ECO:0000256" key="7">
    <source>
        <dbReference type="SAM" id="Phobius"/>
    </source>
</evidence>
<reference evidence="10" key="1">
    <citation type="submission" date="2023-07" db="EMBL/GenBank/DDBJ databases">
        <title>Genome sequencing of Purple Non-Sulfur Bacteria from various extreme environments.</title>
        <authorList>
            <person name="Mayer M."/>
        </authorList>
    </citation>
    <scope>NUCLEOTIDE SEQUENCE [LARGE SCALE GENOMIC DNA]</scope>
    <source>
        <strain evidence="10">DSM 17935</strain>
    </source>
</reference>
<accession>A0ABT3HBJ5</accession>
<evidence type="ECO:0000313" key="10">
    <source>
        <dbReference type="Proteomes" id="UP001209755"/>
    </source>
</evidence>
<keyword evidence="3 5" id="KW-0125">Carotenoid biosynthesis</keyword>
<dbReference type="PANTHER" id="PTHR43734:SF7">
    <property type="entry name" value="4,4'-DIAPONEUROSPORENE OXYGENASE"/>
    <property type="match status" value="1"/>
</dbReference>
<comment type="caution">
    <text evidence="9">The sequence shown here is derived from an EMBL/GenBank/DDBJ whole genome shotgun (WGS) entry which is preliminary data.</text>
</comment>
<feature type="region of interest" description="Disordered" evidence="6">
    <location>
        <begin position="502"/>
        <end position="524"/>
    </location>
</feature>
<evidence type="ECO:0000256" key="6">
    <source>
        <dbReference type="SAM" id="MobiDB-lite"/>
    </source>
</evidence>
<gene>
    <name evidence="9" type="ORF">M2319_002099</name>
</gene>
<evidence type="ECO:0000256" key="5">
    <source>
        <dbReference type="RuleBase" id="RU362075"/>
    </source>
</evidence>
<feature type="domain" description="Amine oxidase" evidence="8">
    <location>
        <begin position="18"/>
        <end position="502"/>
    </location>
</feature>
<dbReference type="Proteomes" id="UP001209755">
    <property type="component" value="Unassembled WGS sequence"/>
</dbReference>
<dbReference type="EC" id="1.3.99.27" evidence="9"/>
<dbReference type="SUPFAM" id="SSF51905">
    <property type="entry name" value="FAD/NAD(P)-binding domain"/>
    <property type="match status" value="1"/>
</dbReference>
<keyword evidence="4 5" id="KW-0560">Oxidoreductase</keyword>
<feature type="transmembrane region" description="Helical" evidence="7">
    <location>
        <begin position="12"/>
        <end position="29"/>
    </location>
</feature>
<keyword evidence="7" id="KW-0472">Membrane</keyword>
<dbReference type="InterPro" id="IPR036188">
    <property type="entry name" value="FAD/NAD-bd_sf"/>
</dbReference>
<evidence type="ECO:0000256" key="1">
    <source>
        <dbReference type="ARBA" id="ARBA00004829"/>
    </source>
</evidence>
<evidence type="ECO:0000256" key="2">
    <source>
        <dbReference type="ARBA" id="ARBA00006046"/>
    </source>
</evidence>
<evidence type="ECO:0000259" key="8">
    <source>
        <dbReference type="Pfam" id="PF01593"/>
    </source>
</evidence>
<evidence type="ECO:0000313" key="9">
    <source>
        <dbReference type="EMBL" id="MCW2307762.1"/>
    </source>
</evidence>
<dbReference type="InterPro" id="IPR014105">
    <property type="entry name" value="Carotenoid/retinoid_OxRdtase"/>
</dbReference>
<protein>
    <submittedName>
        <fullName evidence="9">1-hydroxycarotenoid 3,4-desaturase</fullName>
        <ecNumber evidence="9">1.3.99.27</ecNumber>
    </submittedName>
</protein>
<keyword evidence="7" id="KW-1133">Transmembrane helix</keyword>
<dbReference type="InterPro" id="IPR002937">
    <property type="entry name" value="Amino_oxidase"/>
</dbReference>
<dbReference type="PANTHER" id="PTHR43734">
    <property type="entry name" value="PHYTOENE DESATURASE"/>
    <property type="match status" value="1"/>
</dbReference>
<dbReference type="EMBL" id="JAOQNS010000005">
    <property type="protein sequence ID" value="MCW2307762.1"/>
    <property type="molecule type" value="Genomic_DNA"/>
</dbReference>
<dbReference type="Gene3D" id="3.50.50.60">
    <property type="entry name" value="FAD/NAD(P)-binding domain"/>
    <property type="match status" value="2"/>
</dbReference>
<dbReference type="GO" id="GO:0016491">
    <property type="term" value="F:oxidoreductase activity"/>
    <property type="evidence" value="ECO:0007669"/>
    <property type="project" value="UniProtKB-KW"/>
</dbReference>
<dbReference type="RefSeq" id="WP_264601401.1">
    <property type="nucleotide sequence ID" value="NZ_JAOQNS010000005.1"/>
</dbReference>
<dbReference type="NCBIfam" id="NF045637">
    <property type="entry name" value="carotdesatCrtDProt"/>
    <property type="match status" value="1"/>
</dbReference>
<evidence type="ECO:0000256" key="3">
    <source>
        <dbReference type="ARBA" id="ARBA00022746"/>
    </source>
</evidence>
<comment type="similarity">
    <text evidence="2 5">Belongs to the carotenoid/retinoid oxidoreductase family.</text>
</comment>
<dbReference type="NCBIfam" id="TIGR02734">
    <property type="entry name" value="crtI_fam"/>
    <property type="match status" value="1"/>
</dbReference>
<feature type="compositionally biased region" description="Polar residues" evidence="6">
    <location>
        <begin position="509"/>
        <end position="524"/>
    </location>
</feature>